<keyword evidence="1" id="KW-0732">Signal</keyword>
<organism evidence="2 3">
    <name type="scientific">Tistrella mobilis</name>
    <dbReference type="NCBI Taxonomy" id="171437"/>
    <lineage>
        <taxon>Bacteria</taxon>
        <taxon>Pseudomonadati</taxon>
        <taxon>Pseudomonadota</taxon>
        <taxon>Alphaproteobacteria</taxon>
        <taxon>Geminicoccales</taxon>
        <taxon>Geminicoccaceae</taxon>
        <taxon>Tistrella</taxon>
    </lineage>
</organism>
<dbReference type="GeneID" id="97242229"/>
<evidence type="ECO:0000313" key="2">
    <source>
        <dbReference type="EMBL" id="KYO50997.1"/>
    </source>
</evidence>
<feature type="chain" id="PRO_5007836492" description="Lipoprotein" evidence="1">
    <location>
        <begin position="29"/>
        <end position="175"/>
    </location>
</feature>
<protein>
    <recommendedName>
        <fullName evidence="4">Lipoprotein</fullName>
    </recommendedName>
</protein>
<comment type="caution">
    <text evidence="2">The sequence shown here is derived from an EMBL/GenBank/DDBJ whole genome shotgun (WGS) entry which is preliminary data.</text>
</comment>
<evidence type="ECO:0000256" key="1">
    <source>
        <dbReference type="SAM" id="SignalP"/>
    </source>
</evidence>
<dbReference type="Proteomes" id="UP000075787">
    <property type="component" value="Unassembled WGS sequence"/>
</dbReference>
<sequence length="175" mass="19299">MMPQTRRRRLVRPLIVIAGLSLALAACAGPTPYQPLLHGQGYANQRLEANRFRVSFAGNSATPRSVVEDYLLYRAAEITTTTGNDYFLVVNRDVEPRNRYTYDAPPVWGYGYGWGGRGSGYGLGLSTGTAEPDTRYTAWLEILVFSGPRPADPNAYDAREVMGAIGPELRRPARS</sequence>
<reference evidence="2 3" key="1">
    <citation type="submission" date="2015-12" db="EMBL/GenBank/DDBJ databases">
        <title>Genome sequence of Tistrella mobilis MCCC 1A02139.</title>
        <authorList>
            <person name="Lu L."/>
            <person name="Lai Q."/>
            <person name="Shao Z."/>
            <person name="Qian P."/>
        </authorList>
    </citation>
    <scope>NUCLEOTIDE SEQUENCE [LARGE SCALE GENOMIC DNA]</scope>
    <source>
        <strain evidence="2 3">MCCC 1A02139</strain>
    </source>
</reference>
<dbReference type="NCBIfam" id="NF047637">
    <property type="entry name" value="lipo_CC0125"/>
    <property type="match status" value="1"/>
</dbReference>
<evidence type="ECO:0008006" key="4">
    <source>
        <dbReference type="Google" id="ProtNLM"/>
    </source>
</evidence>
<proteinExistence type="predicted"/>
<feature type="signal peptide" evidence="1">
    <location>
        <begin position="1"/>
        <end position="28"/>
    </location>
</feature>
<dbReference type="AlphaFoldDB" id="A0A162KDD5"/>
<dbReference type="EMBL" id="LPZR01000184">
    <property type="protein sequence ID" value="KYO50997.1"/>
    <property type="molecule type" value="Genomic_DNA"/>
</dbReference>
<dbReference type="PROSITE" id="PS51257">
    <property type="entry name" value="PROKAR_LIPOPROTEIN"/>
    <property type="match status" value="1"/>
</dbReference>
<gene>
    <name evidence="2" type="ORF">AUP44_10755</name>
</gene>
<dbReference type="RefSeq" id="WP_062767183.1">
    <property type="nucleotide sequence ID" value="NZ_CP121045.1"/>
</dbReference>
<evidence type="ECO:0000313" key="3">
    <source>
        <dbReference type="Proteomes" id="UP000075787"/>
    </source>
</evidence>
<name>A0A162KDD5_9PROT</name>
<accession>A0A162KDD5</accession>